<protein>
    <recommendedName>
        <fullName evidence="3">XRE family transcriptional regulator</fullName>
    </recommendedName>
</protein>
<reference evidence="1 2" key="1">
    <citation type="submission" date="2018-06" db="EMBL/GenBank/DDBJ databases">
        <authorList>
            <consortium name="Pathogen Informatics"/>
            <person name="Doyle S."/>
        </authorList>
    </citation>
    <scope>NUCLEOTIDE SEQUENCE [LARGE SCALE GENOMIC DNA]</scope>
    <source>
        <strain evidence="1 2">NCTC10899</strain>
    </source>
</reference>
<organism evidence="1 2">
    <name type="scientific">Ectopseudomonas mendocina</name>
    <name type="common">Pseudomonas mendocina</name>
    <dbReference type="NCBI Taxonomy" id="300"/>
    <lineage>
        <taxon>Bacteria</taxon>
        <taxon>Pseudomonadati</taxon>
        <taxon>Pseudomonadota</taxon>
        <taxon>Gammaproteobacteria</taxon>
        <taxon>Pseudomonadales</taxon>
        <taxon>Pseudomonadaceae</taxon>
        <taxon>Ectopseudomonas</taxon>
    </lineage>
</organism>
<evidence type="ECO:0000313" key="2">
    <source>
        <dbReference type="Proteomes" id="UP000254260"/>
    </source>
</evidence>
<dbReference type="AlphaFoldDB" id="A0A379PLJ5"/>
<proteinExistence type="predicted"/>
<gene>
    <name evidence="1" type="ORF">NCTC10899_05081</name>
</gene>
<evidence type="ECO:0000313" key="1">
    <source>
        <dbReference type="EMBL" id="SUE95840.1"/>
    </source>
</evidence>
<dbReference type="OrthoDB" id="7859023at2"/>
<sequence length="176" mass="19932">MSRQARVVIKSETADLVRQMIEDQFDKTQEEIALETGFVRANVLTMIKQGRTKMPLDKIEAFAKSCGQKPDKLLRTALREYAPEVARLVGRVQKVPMFENADQVIDVFNTALTEVLSEVKKEHRDVAENPAEMSQVLRLNASLDLSLAKTTLLKKFIKQNLIKVMAGEEEVKKFPS</sequence>
<name>A0A379PLJ5_ECTME</name>
<dbReference type="Proteomes" id="UP000254260">
    <property type="component" value="Unassembled WGS sequence"/>
</dbReference>
<evidence type="ECO:0008006" key="3">
    <source>
        <dbReference type="Google" id="ProtNLM"/>
    </source>
</evidence>
<dbReference type="EMBL" id="UGUU01000002">
    <property type="protein sequence ID" value="SUE95840.1"/>
    <property type="molecule type" value="Genomic_DNA"/>
</dbReference>
<dbReference type="RefSeq" id="WP_115292699.1">
    <property type="nucleotide sequence ID" value="NZ_UGUU01000002.1"/>
</dbReference>
<accession>A0A379PLJ5</accession>